<dbReference type="GO" id="GO:0005737">
    <property type="term" value="C:cytoplasm"/>
    <property type="evidence" value="ECO:0007669"/>
    <property type="project" value="TreeGrafter"/>
</dbReference>
<proteinExistence type="predicted"/>
<dbReference type="Proteomes" id="UP000064893">
    <property type="component" value="Chromosome"/>
</dbReference>
<dbReference type="AlphaFoldDB" id="A0A0S2I0J4"/>
<dbReference type="Gene3D" id="3.40.50.1460">
    <property type="match status" value="1"/>
</dbReference>
<dbReference type="Pfam" id="PF00656">
    <property type="entry name" value="Peptidase_C14"/>
    <property type="match status" value="1"/>
</dbReference>
<sequence length="518" mass="58814">MRITSNILLLLILSSHLIFGQTITGEWTRNDNSVYKFSDDKALLVNVGFHLTKGNFQRGEVKIKNITYNGGLVTGLSKIKDKKGNLLKWKKVTIRQFGDKIEIIDPEGKKTILTKRIIGNTDSPFNIYGRWRRVNEGSIYDFEGNIAILSRIGWMLEQGAFMPNQVKIMNISYLSDNLFSGETRINDKNGKLLKWEPVNIIINGNELRVQYSNTGKSILFVKQNDNEPTDKIKDVPERRKQNKLTSSKNQQKPQSIDTNIPSTTKKRPNTYALIIGNEDYTKFQSTLSAEANVDFAANDATIFHKYCIKTLGIPAENLKLRIDGISSQMKRDIKWLTSRAKYGGSDVQLIFYYAGHGFPDPDTKKKYIMPVDITGAQVREGIALSSLYKELTTYPAEKVTVFLDACFSGGGREQGLLTARGVKIKPRNEEVHKGKLIVFSGSSGDQESLPYKEKRHGIFTYYLLKKIQQTKGAVTYKDLSEYLMKKVPLKAIDLFYKEQLPEVNVSYPLKDIWKGMEL</sequence>
<dbReference type="STRING" id="1307839.L21SP5_02247"/>
<feature type="domain" description="Peptidase C14 caspase" evidence="2">
    <location>
        <begin position="271"/>
        <end position="505"/>
    </location>
</feature>
<evidence type="ECO:0000313" key="3">
    <source>
        <dbReference type="EMBL" id="ALO15880.1"/>
    </source>
</evidence>
<accession>A0A0S2I0J4</accession>
<feature type="compositionally biased region" description="Basic and acidic residues" evidence="1">
    <location>
        <begin position="227"/>
        <end position="239"/>
    </location>
</feature>
<dbReference type="GO" id="GO:0006508">
    <property type="term" value="P:proteolysis"/>
    <property type="evidence" value="ECO:0007669"/>
    <property type="project" value="InterPro"/>
</dbReference>
<dbReference type="RefSeq" id="WP_057953301.1">
    <property type="nucleotide sequence ID" value="NZ_CP013118.1"/>
</dbReference>
<evidence type="ECO:0000259" key="2">
    <source>
        <dbReference type="Pfam" id="PF00656"/>
    </source>
</evidence>
<dbReference type="PANTHER" id="PTHR48104:SF30">
    <property type="entry name" value="METACASPASE-1"/>
    <property type="match status" value="1"/>
</dbReference>
<dbReference type="PANTHER" id="PTHR48104">
    <property type="entry name" value="METACASPASE-4"/>
    <property type="match status" value="1"/>
</dbReference>
<dbReference type="PATRIC" id="fig|1307839.3.peg.2367"/>
<dbReference type="GO" id="GO:0004197">
    <property type="term" value="F:cysteine-type endopeptidase activity"/>
    <property type="evidence" value="ECO:0007669"/>
    <property type="project" value="InterPro"/>
</dbReference>
<evidence type="ECO:0000256" key="1">
    <source>
        <dbReference type="SAM" id="MobiDB-lite"/>
    </source>
</evidence>
<protein>
    <recommendedName>
        <fullName evidence="2">Peptidase C14 caspase domain-containing protein</fullName>
    </recommendedName>
</protein>
<dbReference type="KEGG" id="blq:L21SP5_02247"/>
<keyword evidence="4" id="KW-1185">Reference proteome</keyword>
<gene>
    <name evidence="3" type="ORF">L21SP5_02247</name>
</gene>
<name>A0A0S2I0J4_9BACT</name>
<dbReference type="InterPro" id="IPR029030">
    <property type="entry name" value="Caspase-like_dom_sf"/>
</dbReference>
<evidence type="ECO:0000313" key="4">
    <source>
        <dbReference type="Proteomes" id="UP000064893"/>
    </source>
</evidence>
<feature type="compositionally biased region" description="Polar residues" evidence="1">
    <location>
        <begin position="243"/>
        <end position="263"/>
    </location>
</feature>
<organism evidence="3 4">
    <name type="scientific">Salinivirga cyanobacteriivorans</name>
    <dbReference type="NCBI Taxonomy" id="1307839"/>
    <lineage>
        <taxon>Bacteria</taxon>
        <taxon>Pseudomonadati</taxon>
        <taxon>Bacteroidota</taxon>
        <taxon>Bacteroidia</taxon>
        <taxon>Bacteroidales</taxon>
        <taxon>Salinivirgaceae</taxon>
        <taxon>Salinivirga</taxon>
    </lineage>
</organism>
<dbReference type="OrthoDB" id="1492850at2"/>
<dbReference type="InterPro" id="IPR011600">
    <property type="entry name" value="Pept_C14_caspase"/>
</dbReference>
<dbReference type="SUPFAM" id="SSF52129">
    <property type="entry name" value="Caspase-like"/>
    <property type="match status" value="1"/>
</dbReference>
<dbReference type="InterPro" id="IPR050452">
    <property type="entry name" value="Metacaspase"/>
</dbReference>
<reference evidence="3 4" key="1">
    <citation type="submission" date="2015-11" db="EMBL/GenBank/DDBJ databases">
        <title>Description and complete genome sequence of a novel strain predominating in hypersaline microbial mats and representing a new family of the Bacteriodetes phylum.</title>
        <authorList>
            <person name="Spring S."/>
            <person name="Bunk B."/>
            <person name="Sproer C."/>
            <person name="Klenk H.-P."/>
        </authorList>
    </citation>
    <scope>NUCLEOTIDE SEQUENCE [LARGE SCALE GENOMIC DNA]</scope>
    <source>
        <strain evidence="3 4">L21-Spi-D4</strain>
    </source>
</reference>
<feature type="region of interest" description="Disordered" evidence="1">
    <location>
        <begin position="227"/>
        <end position="264"/>
    </location>
</feature>
<dbReference type="EMBL" id="CP013118">
    <property type="protein sequence ID" value="ALO15880.1"/>
    <property type="molecule type" value="Genomic_DNA"/>
</dbReference>